<evidence type="ECO:0000256" key="9">
    <source>
        <dbReference type="ARBA" id="ARBA00023268"/>
    </source>
</evidence>
<dbReference type="PANTHER" id="PTHR13847">
    <property type="entry name" value="SARCOSINE DEHYDROGENASE-RELATED"/>
    <property type="match status" value="1"/>
</dbReference>
<dbReference type="Gene3D" id="3.40.50.150">
    <property type="entry name" value="Vaccinia Virus protein VP39"/>
    <property type="match status" value="1"/>
</dbReference>
<keyword evidence="3" id="KW-0285">Flavoprotein</keyword>
<dbReference type="GO" id="GO:0005737">
    <property type="term" value="C:cytoplasm"/>
    <property type="evidence" value="ECO:0007669"/>
    <property type="project" value="TreeGrafter"/>
</dbReference>
<dbReference type="GO" id="GO:0032259">
    <property type="term" value="P:methylation"/>
    <property type="evidence" value="ECO:0007669"/>
    <property type="project" value="UniProtKB-KW"/>
</dbReference>
<sequence>MTERIEWPKGGATSTALKSSSLLSRQLIDDIHLSQAAKVFLAGCGLPMVWRKKSDWRILEVGFGLGQNFLLTWLAWRDDADRPNQLHFVATDTYFLSAQAMLDANQAYPQLLPLIEQLQAQLWGLLPGMHRLLFEDGYVLLTLCVGDAKTMLQQQLLEVDSLYLNGFDHQQSPLIWDLHTIKAVASCCRRGTRLATNATDHALPERLKQCGFETEKTSATTPQQYSLQGLYNPAWEPRKAIDQRRPRALAASSCIVIGAGLTGAAIAASLSKRGWKVTVLDAAATPASGASGLPAGLLVPHISVDDSLLSKLSRSGARITRQQAKALLEDGKDWCHNGVLQRDLDGTGPQLPKAWFNEWSKAAAEWSCRSSEEQNIACGLSPQADGIWHASASWIKPAKLVEAWLKTPGVSWQGSARVASLKAAKTVQAGWQALDADEKVLAQADLVVIAAAFDSQTLAQSLGVELRMHPIRGQVSWGLHQSGESPNKAALNGHGSYTPALPLEQGLAWMVGASYERDCATAEIKAQDHAQNLAKLQQLLPAAAEQMQSELAKNQIHGWAGVRCATPSRLPMLTRLAGASVGPQVWVCSGMGSRGLTFSGLCAELLAAWLHAEPLPMEQRLVKALMIDKAKAS</sequence>
<evidence type="ECO:0000256" key="3">
    <source>
        <dbReference type="ARBA" id="ARBA00022630"/>
    </source>
</evidence>
<dbReference type="Pfam" id="PF01266">
    <property type="entry name" value="DAO"/>
    <property type="match status" value="1"/>
</dbReference>
<dbReference type="AlphaFoldDB" id="A0A6H2H9E7"/>
<gene>
    <name evidence="13" type="primary">mnmC</name>
    <name evidence="13" type="ORF">HC248_01807</name>
</gene>
<dbReference type="GO" id="GO:0002098">
    <property type="term" value="P:tRNA wobble uridine modification"/>
    <property type="evidence" value="ECO:0007669"/>
    <property type="project" value="TreeGrafter"/>
</dbReference>
<organism evidence="13 14">
    <name type="scientific">Polaromonas vacuolata</name>
    <dbReference type="NCBI Taxonomy" id="37448"/>
    <lineage>
        <taxon>Bacteria</taxon>
        <taxon>Pseudomonadati</taxon>
        <taxon>Pseudomonadota</taxon>
        <taxon>Betaproteobacteria</taxon>
        <taxon>Burkholderiales</taxon>
        <taxon>Comamonadaceae</taxon>
        <taxon>Polaromonas</taxon>
    </lineage>
</organism>
<dbReference type="NCBIfam" id="TIGR03197">
    <property type="entry name" value="MnmC_Cterm"/>
    <property type="match status" value="1"/>
</dbReference>
<feature type="domain" description="FAD dependent oxidoreductase" evidence="11">
    <location>
        <begin position="255"/>
        <end position="609"/>
    </location>
</feature>
<dbReference type="EMBL" id="CP051461">
    <property type="protein sequence ID" value="QJC56501.1"/>
    <property type="molecule type" value="Genomic_DNA"/>
</dbReference>
<keyword evidence="9" id="KW-0511">Multifunctional enzyme</keyword>
<name>A0A6H2H9E7_9BURK</name>
<keyword evidence="4" id="KW-0808">Transferase</keyword>
<keyword evidence="6" id="KW-0819">tRNA processing</keyword>
<dbReference type="Gene3D" id="3.50.50.60">
    <property type="entry name" value="FAD/NAD(P)-binding domain"/>
    <property type="match status" value="1"/>
</dbReference>
<keyword evidence="10" id="KW-0472">Membrane</keyword>
<dbReference type="Gene3D" id="3.30.9.10">
    <property type="entry name" value="D-Amino Acid Oxidase, subunit A, domain 2"/>
    <property type="match status" value="1"/>
</dbReference>
<evidence type="ECO:0000256" key="6">
    <source>
        <dbReference type="ARBA" id="ARBA00022694"/>
    </source>
</evidence>
<feature type="domain" description="MnmC-like methyltransferase" evidence="12">
    <location>
        <begin position="112"/>
        <end position="221"/>
    </location>
</feature>
<dbReference type="PANTHER" id="PTHR13847:SF283">
    <property type="entry name" value="TRNA 5-METHYLAMINOMETHYL-2-THIOURIDINE BIOSYNTHESIS BIFUNCTIONAL PROTEIN MNMC"/>
    <property type="match status" value="1"/>
</dbReference>
<dbReference type="Pfam" id="PF05430">
    <property type="entry name" value="Methyltransf_30"/>
    <property type="match status" value="1"/>
</dbReference>
<keyword evidence="1" id="KW-0963">Cytoplasm</keyword>
<evidence type="ECO:0000313" key="13">
    <source>
        <dbReference type="EMBL" id="QJC56501.1"/>
    </source>
</evidence>
<accession>A0A6H2H9E7</accession>
<evidence type="ECO:0000256" key="4">
    <source>
        <dbReference type="ARBA" id="ARBA00022679"/>
    </source>
</evidence>
<dbReference type="InterPro" id="IPR006076">
    <property type="entry name" value="FAD-dep_OxRdtase"/>
</dbReference>
<feature type="transmembrane region" description="Helical" evidence="10">
    <location>
        <begin position="248"/>
        <end position="270"/>
    </location>
</feature>
<evidence type="ECO:0000256" key="10">
    <source>
        <dbReference type="SAM" id="Phobius"/>
    </source>
</evidence>
<dbReference type="KEGG" id="pvac:HC248_01807"/>
<dbReference type="InterPro" id="IPR036188">
    <property type="entry name" value="FAD/NAD-bd_sf"/>
</dbReference>
<evidence type="ECO:0000256" key="8">
    <source>
        <dbReference type="ARBA" id="ARBA00023002"/>
    </source>
</evidence>
<evidence type="ECO:0000256" key="5">
    <source>
        <dbReference type="ARBA" id="ARBA00022691"/>
    </source>
</evidence>
<dbReference type="Proteomes" id="UP000502041">
    <property type="component" value="Chromosome"/>
</dbReference>
<dbReference type="SUPFAM" id="SSF51905">
    <property type="entry name" value="FAD/NAD(P)-binding domain"/>
    <property type="match status" value="1"/>
</dbReference>
<reference evidence="13 14" key="1">
    <citation type="submission" date="2020-04" db="EMBL/GenBank/DDBJ databases">
        <title>Complete genome of a Psychrophilic, Marine, Gas Vacuolate Bacterium Polaromonas vacuolata KCTC 22033T.</title>
        <authorList>
            <person name="Hwang K."/>
            <person name="Kim K.M."/>
        </authorList>
    </citation>
    <scope>NUCLEOTIDE SEQUENCE [LARGE SCALE GENOMIC DNA]</scope>
    <source>
        <strain evidence="13 14">KCTC 22033</strain>
    </source>
</reference>
<keyword evidence="7" id="KW-0274">FAD</keyword>
<dbReference type="InterPro" id="IPR017610">
    <property type="entry name" value="tRNA_S-uridine_synth_MnmC_C"/>
</dbReference>
<evidence type="ECO:0000256" key="2">
    <source>
        <dbReference type="ARBA" id="ARBA00022603"/>
    </source>
</evidence>
<keyword evidence="14" id="KW-1185">Reference proteome</keyword>
<dbReference type="GO" id="GO:0004808">
    <property type="term" value="F:tRNA (5-methylaminomethyl-2-thiouridylate)(34)-methyltransferase activity"/>
    <property type="evidence" value="ECO:0007669"/>
    <property type="project" value="TreeGrafter"/>
</dbReference>
<evidence type="ECO:0000259" key="12">
    <source>
        <dbReference type="Pfam" id="PF05430"/>
    </source>
</evidence>
<proteinExistence type="predicted"/>
<keyword evidence="8" id="KW-0560">Oxidoreductase</keyword>
<keyword evidence="5" id="KW-0949">S-adenosyl-L-methionine</keyword>
<evidence type="ECO:0000256" key="1">
    <source>
        <dbReference type="ARBA" id="ARBA00022490"/>
    </source>
</evidence>
<dbReference type="RefSeq" id="WP_168922196.1">
    <property type="nucleotide sequence ID" value="NZ_CP051461.1"/>
</dbReference>
<keyword evidence="10" id="KW-1133">Transmembrane helix</keyword>
<keyword evidence="10" id="KW-0812">Transmembrane</keyword>
<dbReference type="InterPro" id="IPR029063">
    <property type="entry name" value="SAM-dependent_MTases_sf"/>
</dbReference>
<protein>
    <submittedName>
        <fullName evidence="13">tRNA 5-methylaminomethyl-2-thiouridine biosynthesis bifunctional protein MnmC</fullName>
    </submittedName>
</protein>
<dbReference type="GO" id="GO:0016645">
    <property type="term" value="F:oxidoreductase activity, acting on the CH-NH group of donors"/>
    <property type="evidence" value="ECO:0007669"/>
    <property type="project" value="InterPro"/>
</dbReference>
<evidence type="ECO:0000313" key="14">
    <source>
        <dbReference type="Proteomes" id="UP000502041"/>
    </source>
</evidence>
<dbReference type="InterPro" id="IPR008471">
    <property type="entry name" value="MnmC-like_methylTransf"/>
</dbReference>
<evidence type="ECO:0000256" key="7">
    <source>
        <dbReference type="ARBA" id="ARBA00022827"/>
    </source>
</evidence>
<keyword evidence="2" id="KW-0489">Methyltransferase</keyword>
<evidence type="ECO:0000259" key="11">
    <source>
        <dbReference type="Pfam" id="PF01266"/>
    </source>
</evidence>